<dbReference type="GO" id="GO:0046872">
    <property type="term" value="F:metal ion binding"/>
    <property type="evidence" value="ECO:0007669"/>
    <property type="project" value="UniProtKB-KW"/>
</dbReference>
<accession>A0A0H4PGX4</accession>
<dbReference type="Proteomes" id="UP000036520">
    <property type="component" value="Chromosome"/>
</dbReference>
<dbReference type="InterPro" id="IPR055557">
    <property type="entry name" value="DUF7133"/>
</dbReference>
<dbReference type="OrthoDB" id="9808161at2"/>
<dbReference type="PANTHER" id="PTHR33546">
    <property type="entry name" value="LARGE, MULTIFUNCTIONAL SECRETED PROTEIN-RELATED"/>
    <property type="match status" value="1"/>
</dbReference>
<dbReference type="InterPro" id="IPR016024">
    <property type="entry name" value="ARM-type_fold"/>
</dbReference>
<evidence type="ECO:0000313" key="7">
    <source>
        <dbReference type="Proteomes" id="UP000036520"/>
    </source>
</evidence>
<keyword evidence="1 4" id="KW-0349">Heme</keyword>
<keyword evidence="2 4" id="KW-0479">Metal-binding</keyword>
<dbReference type="Gene3D" id="2.120.10.30">
    <property type="entry name" value="TolB, C-terminal domain"/>
    <property type="match status" value="1"/>
</dbReference>
<dbReference type="GO" id="GO:0020037">
    <property type="term" value="F:heme binding"/>
    <property type="evidence" value="ECO:0007669"/>
    <property type="project" value="InterPro"/>
</dbReference>
<dbReference type="InterPro" id="IPR009056">
    <property type="entry name" value="Cyt_c-like_dom"/>
</dbReference>
<dbReference type="PATRIC" id="fig|320787.5.peg.4875"/>
<dbReference type="PROSITE" id="PS51007">
    <property type="entry name" value="CYTC"/>
    <property type="match status" value="1"/>
</dbReference>
<dbReference type="Pfam" id="PF13646">
    <property type="entry name" value="HEAT_2"/>
    <property type="match status" value="2"/>
</dbReference>
<dbReference type="PANTHER" id="PTHR33546:SF1">
    <property type="entry name" value="LARGE, MULTIFUNCTIONAL SECRETED PROTEIN"/>
    <property type="match status" value="1"/>
</dbReference>
<sequence>MLRKIELTKRYKIFNSLPFYLLLSICFTACNSGEKVVPLQVKQLTQEEVNQQTNAIEGLVNPEFHKDLKLDLWAVDSLVADPISLQIDDFGNAIYSKTNRRKISEFDIRSHQDWEISSISFKNVEDRKAFIHKELAPENSDKNKWLPDINGDGSHDWKDLTIEKENVFKIQDTDGDGRADRSQLIASDFNQETSDVAGAVLYHDDALFVGVAPDLWRMTDTNGDGLMDEKKSLAHGFGVHIGFGGHNMSGLKVGPEGKIYWGIGDIGFSGKDNNGNLLDYPNCGVIARANPDGSDFEIFAYGVRNTHEFDFDDYGNLISVDNDGDNKGERERIVYLVEGSDTGWRINWQFGKYRDPKNNGYKVWMDEKMHLPRNEDQAAYFIPTIANYVNGPTGMQHNPGTGLGEQWKNKFFVAEFGGNAARSGIHAFDLKPKGAGFEMGETEQILTGILATGMDFAPDGALYFSDWIDGWVNKGYGRIWKFTDNTATSEIRKTTAAHLAKNYADLSKEELISLLAFEDQRVRQKAQFELASRGDDGLEVFTSVLAQKENQLARIHAIWGISQLARKSPEIAENLVPYLKDSDVEIRAQSAKWLGDLEYSSAAKDILPLVSSNEPRVQFFATEALGKMKFEAAFDAIVNLLQENNNEDLYIRHVGSLALARVGNPSDIGDLSQHPSEAVRLGAVIALRRLRDKGIVAFLNDKDEYIIAEAARAINDDFSIEEAIPELGKLLLARDFTSEPLIRRAINANLRWGTEEGFNNLLLYANKGNAPEDMRIEAIAALSTWNSPSVLDRVDGWYRGEFNRDIAGFQASAAKVLLDLTKNRSHLIREEAVNALGELKISEASQQLLTVLTNDNDAAVRAQSLRAMAKIPESPMDKAIEQALSDKERSVRVAGLDLLEELTIPDERKAALLEEVIQKRTVEEQQAAVNTLAKLDQNSTKPVFEKLLVQFENGKLPQAIELEFFEAMETREDAALKDRYNEVHEGMSQDDLLASYSGSLYGGDLVKGRKIFFQHATAQCIKCHAYDDFGGNAGPKLNGVGASLTREQLLEAVIDPSKRLAPGFGVVTLSLDNDKKLAGIKMAETEESITLKMGNQPDTVVMKSQILERKDAPSSMPDMKQFLSRREIRDLVSFLVTLKEDFN</sequence>
<dbReference type="InterPro" id="IPR004155">
    <property type="entry name" value="PBS_lyase_HEAT"/>
</dbReference>
<gene>
    <name evidence="6" type="ORF">CA2015_4444</name>
</gene>
<dbReference type="STRING" id="320787.CA2015_4444"/>
<dbReference type="NCBIfam" id="TIGR02603">
    <property type="entry name" value="CxxCH_TIGR02603"/>
    <property type="match status" value="1"/>
</dbReference>
<dbReference type="InterPro" id="IPR036909">
    <property type="entry name" value="Cyt_c-like_dom_sf"/>
</dbReference>
<dbReference type="InterPro" id="IPR011041">
    <property type="entry name" value="Quinoprot_gluc/sorb_DH_b-prop"/>
</dbReference>
<name>A0A0H4PGX4_9BACT</name>
<dbReference type="EMBL" id="CP012040">
    <property type="protein sequence ID" value="AKP53786.1"/>
    <property type="molecule type" value="Genomic_DNA"/>
</dbReference>
<evidence type="ECO:0000313" key="6">
    <source>
        <dbReference type="EMBL" id="AKP53786.1"/>
    </source>
</evidence>
<evidence type="ECO:0000259" key="5">
    <source>
        <dbReference type="PROSITE" id="PS51007"/>
    </source>
</evidence>
<dbReference type="SMART" id="SM00567">
    <property type="entry name" value="EZ_HEAT"/>
    <property type="match status" value="3"/>
</dbReference>
<dbReference type="InterPro" id="IPR011989">
    <property type="entry name" value="ARM-like"/>
</dbReference>
<reference evidence="6 7" key="1">
    <citation type="submission" date="2015-07" db="EMBL/GenBank/DDBJ databases">
        <authorList>
            <person name="Kim K.M."/>
        </authorList>
    </citation>
    <scope>NUCLEOTIDE SEQUENCE [LARGE SCALE GENOMIC DNA]</scope>
    <source>
        <strain evidence="6 7">KCTC 12363</strain>
    </source>
</reference>
<dbReference type="SUPFAM" id="SSF46626">
    <property type="entry name" value="Cytochrome c"/>
    <property type="match status" value="1"/>
</dbReference>
<protein>
    <submittedName>
        <fullName evidence="6">Heme-binding protein</fullName>
    </submittedName>
</protein>
<dbReference type="Gene3D" id="1.10.760.10">
    <property type="entry name" value="Cytochrome c-like domain"/>
    <property type="match status" value="1"/>
</dbReference>
<proteinExistence type="predicted"/>
<dbReference type="AlphaFoldDB" id="A0A0H4PGX4"/>
<dbReference type="Gene3D" id="1.25.10.10">
    <property type="entry name" value="Leucine-rich Repeat Variant"/>
    <property type="match status" value="3"/>
</dbReference>
<dbReference type="SUPFAM" id="SSF48371">
    <property type="entry name" value="ARM repeat"/>
    <property type="match status" value="1"/>
</dbReference>
<dbReference type="Pfam" id="PF23500">
    <property type="entry name" value="DUF7133"/>
    <property type="match status" value="1"/>
</dbReference>
<dbReference type="SUPFAM" id="SSF50952">
    <property type="entry name" value="Soluble quinoprotein glucose dehydrogenase"/>
    <property type="match status" value="1"/>
</dbReference>
<evidence type="ECO:0000256" key="1">
    <source>
        <dbReference type="ARBA" id="ARBA00022617"/>
    </source>
</evidence>
<dbReference type="InterPro" id="IPR011042">
    <property type="entry name" value="6-blade_b-propeller_TolB-like"/>
</dbReference>
<feature type="domain" description="Cytochrome c" evidence="5">
    <location>
        <begin position="1003"/>
        <end position="1139"/>
    </location>
</feature>
<dbReference type="GO" id="GO:0009055">
    <property type="term" value="F:electron transfer activity"/>
    <property type="evidence" value="ECO:0007669"/>
    <property type="project" value="InterPro"/>
</dbReference>
<dbReference type="InterPro" id="IPR013427">
    <property type="entry name" value="Haem-bd_dom_put"/>
</dbReference>
<evidence type="ECO:0000256" key="3">
    <source>
        <dbReference type="ARBA" id="ARBA00023004"/>
    </source>
</evidence>
<keyword evidence="3 4" id="KW-0408">Iron</keyword>
<keyword evidence="7" id="KW-1185">Reference proteome</keyword>
<evidence type="ECO:0000256" key="2">
    <source>
        <dbReference type="ARBA" id="ARBA00022723"/>
    </source>
</evidence>
<evidence type="ECO:0000256" key="4">
    <source>
        <dbReference type="PROSITE-ProRule" id="PRU00433"/>
    </source>
</evidence>
<organism evidence="6 7">
    <name type="scientific">Cyclobacterium amurskyense</name>
    <dbReference type="NCBI Taxonomy" id="320787"/>
    <lineage>
        <taxon>Bacteria</taxon>
        <taxon>Pseudomonadati</taxon>
        <taxon>Bacteroidota</taxon>
        <taxon>Cytophagia</taxon>
        <taxon>Cytophagales</taxon>
        <taxon>Cyclobacteriaceae</taxon>
        <taxon>Cyclobacterium</taxon>
    </lineage>
</organism>
<dbReference type="KEGG" id="camu:CA2015_4444"/>